<keyword evidence="9" id="KW-1185">Reference proteome</keyword>
<feature type="region of interest" description="Disordered" evidence="4">
    <location>
        <begin position="1917"/>
        <end position="1976"/>
    </location>
</feature>
<dbReference type="SMART" id="SM00248">
    <property type="entry name" value="ANK"/>
    <property type="match status" value="30"/>
</dbReference>
<evidence type="ECO:0000256" key="3">
    <source>
        <dbReference type="PROSITE-ProRule" id="PRU00023"/>
    </source>
</evidence>
<evidence type="ECO:0000313" key="9">
    <source>
        <dbReference type="Proteomes" id="UP000443090"/>
    </source>
</evidence>
<evidence type="ECO:0000259" key="6">
    <source>
        <dbReference type="Pfam" id="PF24809"/>
    </source>
</evidence>
<dbReference type="OrthoDB" id="1577640at2759"/>
<dbReference type="Pfam" id="PF22939">
    <property type="entry name" value="WHD_GPIID"/>
    <property type="match status" value="1"/>
</dbReference>
<feature type="repeat" description="ANK" evidence="3">
    <location>
        <begin position="1349"/>
        <end position="1381"/>
    </location>
</feature>
<gene>
    <name evidence="8" type="primary">ANKRD50_2</name>
    <name evidence="8" type="ORF">LOCC1_G008193</name>
</gene>
<evidence type="ECO:0000259" key="7">
    <source>
        <dbReference type="Pfam" id="PF24883"/>
    </source>
</evidence>
<dbReference type="InterPro" id="IPR056125">
    <property type="entry name" value="DUF7708"/>
</dbReference>
<keyword evidence="2 3" id="KW-0040">ANK repeat</keyword>
<dbReference type="PANTHER" id="PTHR24198:SF165">
    <property type="entry name" value="ANKYRIN REPEAT-CONTAINING PROTEIN-RELATED"/>
    <property type="match status" value="1"/>
</dbReference>
<dbReference type="PANTHER" id="PTHR24198">
    <property type="entry name" value="ANKYRIN REPEAT AND PROTEIN KINASE DOMAIN-CONTAINING PROTEIN"/>
    <property type="match status" value="1"/>
</dbReference>
<accession>A0A8H8RXP8</accession>
<feature type="repeat" description="ANK" evidence="3">
    <location>
        <begin position="958"/>
        <end position="990"/>
    </location>
</feature>
<dbReference type="InterPro" id="IPR054471">
    <property type="entry name" value="GPIID_WHD"/>
</dbReference>
<sequence>MPARIVERDLKTRLGGIVESFFTNLTPSEKELFVATTVVENLLSDVQDAERQHKSKSTSRKVSAALKPFIAGVEQYASSFDVIANCSSMILSPLWGSFRIVLLLAKEYSEYFDKISDMMEIMGLHLSQLRRLPHLFPNNEQLKSFMVDVYQIMFEFCSKARSVFVQASERKGKNQLRAITPVGLSTMVKLIWKPFKIQFGEIRTKLSECMIKIDHEINLAEKEEAHAERVRAAQDRMVQGGRWEQTERIHNKWQGEVEENAMEKVVKWLAPADVTSNQNASTKLRYGNTGSWFLDGNVFQTWLEDNKSPLFWLHAIPGAGKTVLTSSVINYIKHQFQSDEVGLAYFYCDYKDPMKQDPAVVLRTLLSQLSSQNIAVFQNVQTFFKEQYKDDRTANMVPPSLDLVRSNFGPFLETSFQKVYIVIDAIDECQDRECILNAISAIADSLENVKVFVSSREDPLISEEFRGFPELKMRAQHVSADIGSYINARLDERIASKKLKVRDDELRKQISNTLVDKADGMFQWINCQIDHLCKFKTHNTIREALNSLPKTLEDTYLRILQSIDEESAESVRKLLMWLVRGARELTLKELASAIAIDPHADNEKLDIDDQMDPEDVVGLCSSLLVVSDDYKVSLAHFTVKEFLTSPRLQQTMGGYYIGDEDVHTELAEVCLTYLGYRDFDCRPLESVDDLVSFLDQFGFLEYASKSWAIHAHKATTSVNLIHGLVEQLFHSSTKNRSNYDLWLQVYHLQYRRNTLNLVPPTHPSPLYYASLFGLPKVVESLLDQGAEPIIGNDRKDDPLFACATEGHADVVEILLQRCFEGEAKEKLGRYLYSAASKGHGKAVEVLLKWGAPIESKGGKYGTPLQVSALEGHVGAVGVLLKNGANPKAVDTRFGMPLAAAAEKGHRQVAQLLLDSGAPVNGRGGWYSTPLVSAIVGKDDSIIHKMLDNGANVNIQGGRHDCALMAAAALGRVDLVKKLIDLGAKVNDEHDKGADALHSACCAGRLDVVELLLASGADVNAKGGKHRNALNAASAEGHLAIVQRLLAAGADPHATDPHYGNCLQAAVFSGYKDIVRVLAEAGVDLNEEGGVRGTALVSAASSGDIEMIDLLVELGVPTGSTSDVLNALAIATWKQNEPLIQHMLDLGAEIDSSDDFAQVKSEDWTPLSIAAFKGNITLVEMFLSLGADVNAEAGIHGTALIAAIDSDHCNHKVVEALLAAGADVDEAVDPEDQRHAGSALVAAVRRADIKAITILLDYGVDIDMVNDSTYSPLMEAVYMPNETIIDMLIERGADVNLTIDPYSDISMDDPSEDDGVATALEIAAMEGYIPQIRRLVQAGAHLVQPRDDTAFKTALQCAAYYGEQEAVATLLELGSDVNVVGGTFGSALQAAVCSGITECASLLLDAGANINETHIGKHGSALIAACIEEKEDGFAILMERGADPNTNAGGKFPYAIIAMAYSGNVEGVEALLRAGADATKYGGMYHSAIQASAEDGNWGIAEILLEAGAEINVCGGLYGTVLESAYRGGYYHLIWKLYSWGASNTISGGKWGSVLGAAIGGSCHTLVHQLVESHNGSVNQTCGKWGSPLHFVILHREDDEEELVDIFLGANADINAMGGRYSTPLGAAVAVGKKSVYRKLLDKGANPNLVDVKSGRSPLFLACRVQKYDYVSQLIARGADVNACTKRGSVLQSAAFNSDGTESGLKILQHLISCGAELNAITEGPHGTALNAAATNGNFKTIKWMLKHGADFKLMGGPFGSALQAAAFKAPTAAIRLLLKFGADVNQIGGKYRTALQAACAAGNDKTAKLLLKHGADPNIKGGKYGTALQAACVARNTWLVMLLLSHGADPKIAGGRYANAFTAAVMMNDDEVVKALLAEPGVGKGMLGERKAHYKEHQWAGCEEFIDTVLEDTEPLEEFDEDDVELSDESENEDTDSELEGEAGDEDENDDWETDGEEAQDPGVEEEGDTDVESALRWLKVECGPGGDFDAEE</sequence>
<reference evidence="8 9" key="1">
    <citation type="submission" date="2018-05" db="EMBL/GenBank/DDBJ databases">
        <title>Genome sequencing and assembly of the regulated plant pathogen Lachnellula willkommii and related sister species for the development of diagnostic species identification markers.</title>
        <authorList>
            <person name="Giroux E."/>
            <person name="Bilodeau G."/>
        </authorList>
    </citation>
    <scope>NUCLEOTIDE SEQUENCE [LARGE SCALE GENOMIC DNA]</scope>
    <source>
        <strain evidence="8 9">CBS 160.35</strain>
    </source>
</reference>
<feature type="compositionally biased region" description="Acidic residues" evidence="4">
    <location>
        <begin position="1917"/>
        <end position="1972"/>
    </location>
</feature>
<dbReference type="Proteomes" id="UP000443090">
    <property type="component" value="Unassembled WGS sequence"/>
</dbReference>
<dbReference type="PROSITE" id="PS50297">
    <property type="entry name" value="ANK_REP_REGION"/>
    <property type="match status" value="7"/>
</dbReference>
<dbReference type="InterPro" id="IPR036770">
    <property type="entry name" value="Ankyrin_rpt-contain_sf"/>
</dbReference>
<proteinExistence type="predicted"/>
<feature type="repeat" description="ANK" evidence="3">
    <location>
        <begin position="1024"/>
        <end position="1056"/>
    </location>
</feature>
<dbReference type="Pfam" id="PF24809">
    <property type="entry name" value="DUF7708"/>
    <property type="match status" value="1"/>
</dbReference>
<feature type="domain" description="Nephrocystin 3-like N-terminal" evidence="7">
    <location>
        <begin position="288"/>
        <end position="456"/>
    </location>
</feature>
<dbReference type="EMBL" id="QGMI01000380">
    <property type="protein sequence ID" value="TVY41624.1"/>
    <property type="molecule type" value="Genomic_DNA"/>
</dbReference>
<feature type="domain" description="GPI inositol-deacylase winged helix" evidence="5">
    <location>
        <begin position="571"/>
        <end position="649"/>
    </location>
</feature>
<organism evidence="8 9">
    <name type="scientific">Lachnellula occidentalis</name>
    <dbReference type="NCBI Taxonomy" id="215460"/>
    <lineage>
        <taxon>Eukaryota</taxon>
        <taxon>Fungi</taxon>
        <taxon>Dikarya</taxon>
        <taxon>Ascomycota</taxon>
        <taxon>Pezizomycotina</taxon>
        <taxon>Leotiomycetes</taxon>
        <taxon>Helotiales</taxon>
        <taxon>Lachnaceae</taxon>
        <taxon>Lachnellula</taxon>
    </lineage>
</organism>
<protein>
    <submittedName>
        <fullName evidence="8">Ankyrin repeat domain-containing protein</fullName>
    </submittedName>
</protein>
<feature type="repeat" description="ANK" evidence="3">
    <location>
        <begin position="1790"/>
        <end position="1822"/>
    </location>
</feature>
<feature type="repeat" description="ANK" evidence="3">
    <location>
        <begin position="1267"/>
        <end position="1299"/>
    </location>
</feature>
<feature type="repeat" description="ANK" evidence="3">
    <location>
        <begin position="896"/>
        <end position="924"/>
    </location>
</feature>
<evidence type="ECO:0000256" key="4">
    <source>
        <dbReference type="SAM" id="MobiDB-lite"/>
    </source>
</evidence>
<dbReference type="InterPro" id="IPR056884">
    <property type="entry name" value="NPHP3-like_N"/>
</dbReference>
<evidence type="ECO:0000256" key="1">
    <source>
        <dbReference type="ARBA" id="ARBA00022737"/>
    </source>
</evidence>
<feature type="repeat" description="ANK" evidence="3">
    <location>
        <begin position="1619"/>
        <end position="1651"/>
    </location>
</feature>
<evidence type="ECO:0000256" key="2">
    <source>
        <dbReference type="ARBA" id="ARBA00023043"/>
    </source>
</evidence>
<feature type="repeat" description="ANK" evidence="3">
    <location>
        <begin position="1234"/>
        <end position="1266"/>
    </location>
</feature>
<feature type="domain" description="DUF7708" evidence="6">
    <location>
        <begin position="66"/>
        <end position="224"/>
    </location>
</feature>
<dbReference type="Gene3D" id="3.40.50.300">
    <property type="entry name" value="P-loop containing nucleotide triphosphate hydrolases"/>
    <property type="match status" value="1"/>
</dbReference>
<name>A0A8H8RXP8_9HELO</name>
<evidence type="ECO:0000259" key="5">
    <source>
        <dbReference type="Pfam" id="PF22939"/>
    </source>
</evidence>
<dbReference type="Gene3D" id="1.25.40.20">
    <property type="entry name" value="Ankyrin repeat-containing domain"/>
    <property type="match status" value="6"/>
</dbReference>
<dbReference type="InterPro" id="IPR027417">
    <property type="entry name" value="P-loop_NTPase"/>
</dbReference>
<dbReference type="Pfam" id="PF24883">
    <property type="entry name" value="NPHP3_N"/>
    <property type="match status" value="1"/>
</dbReference>
<keyword evidence="1" id="KW-0677">Repeat</keyword>
<dbReference type="SUPFAM" id="SSF48403">
    <property type="entry name" value="Ankyrin repeat"/>
    <property type="match status" value="3"/>
</dbReference>
<dbReference type="Pfam" id="PF12796">
    <property type="entry name" value="Ank_2"/>
    <property type="match status" value="7"/>
</dbReference>
<feature type="repeat" description="ANK" evidence="3">
    <location>
        <begin position="1653"/>
        <end position="1685"/>
    </location>
</feature>
<feature type="repeat" description="ANK" evidence="3">
    <location>
        <begin position="859"/>
        <end position="891"/>
    </location>
</feature>
<dbReference type="SUPFAM" id="SSF52540">
    <property type="entry name" value="P-loop containing nucleoside triphosphate hydrolases"/>
    <property type="match status" value="1"/>
</dbReference>
<dbReference type="PROSITE" id="PS50088">
    <property type="entry name" value="ANK_REPEAT"/>
    <property type="match status" value="12"/>
</dbReference>
<comment type="caution">
    <text evidence="8">The sequence shown here is derived from an EMBL/GenBank/DDBJ whole genome shotgun (WGS) entry which is preliminary data.</text>
</comment>
<feature type="repeat" description="ANK" evidence="3">
    <location>
        <begin position="1161"/>
        <end position="1193"/>
    </location>
</feature>
<evidence type="ECO:0000313" key="8">
    <source>
        <dbReference type="EMBL" id="TVY41624.1"/>
    </source>
</evidence>
<dbReference type="InterPro" id="IPR002110">
    <property type="entry name" value="Ankyrin_rpt"/>
</dbReference>
<feature type="repeat" description="ANK" evidence="3">
    <location>
        <begin position="991"/>
        <end position="1023"/>
    </location>
</feature>